<keyword evidence="8" id="KW-0472">Membrane</keyword>
<feature type="region of interest" description="Disordered" evidence="7">
    <location>
        <begin position="369"/>
        <end position="392"/>
    </location>
</feature>
<dbReference type="Gene3D" id="2.60.120.1060">
    <property type="entry name" value="NPCBM/NEW2 domain"/>
    <property type="match status" value="1"/>
</dbReference>
<protein>
    <recommendedName>
        <fullName evidence="1">non-specific serine/threonine protein kinase</fullName>
        <ecNumber evidence="1">2.7.11.1</ecNumber>
    </recommendedName>
</protein>
<evidence type="ECO:0000313" key="11">
    <source>
        <dbReference type="EMBL" id="GGC65353.1"/>
    </source>
</evidence>
<dbReference type="PROSITE" id="PS51178">
    <property type="entry name" value="PASTA"/>
    <property type="match status" value="1"/>
</dbReference>
<dbReference type="EC" id="2.7.11.1" evidence="1"/>
<evidence type="ECO:0000256" key="7">
    <source>
        <dbReference type="SAM" id="MobiDB-lite"/>
    </source>
</evidence>
<dbReference type="Proteomes" id="UP000641514">
    <property type="component" value="Unassembled WGS sequence"/>
</dbReference>
<keyword evidence="4" id="KW-0418">Kinase</keyword>
<organism evidence="11 12">
    <name type="scientific">Hoyosella rhizosphaerae</name>
    <dbReference type="NCBI Taxonomy" id="1755582"/>
    <lineage>
        <taxon>Bacteria</taxon>
        <taxon>Bacillati</taxon>
        <taxon>Actinomycetota</taxon>
        <taxon>Actinomycetes</taxon>
        <taxon>Mycobacteriales</taxon>
        <taxon>Hoyosellaceae</taxon>
        <taxon>Hoyosella</taxon>
    </lineage>
</organism>
<evidence type="ECO:0000256" key="2">
    <source>
        <dbReference type="ARBA" id="ARBA00022679"/>
    </source>
</evidence>
<dbReference type="PANTHER" id="PTHR43671">
    <property type="entry name" value="SERINE/THREONINE-PROTEIN KINASE NEK"/>
    <property type="match status" value="1"/>
</dbReference>
<dbReference type="Pfam" id="PF00069">
    <property type="entry name" value="Pkinase"/>
    <property type="match status" value="1"/>
</dbReference>
<dbReference type="Gene3D" id="1.10.510.10">
    <property type="entry name" value="Transferase(Phosphotransferase) domain 1"/>
    <property type="match status" value="1"/>
</dbReference>
<feature type="domain" description="PASTA" evidence="10">
    <location>
        <begin position="394"/>
        <end position="458"/>
    </location>
</feature>
<evidence type="ECO:0000256" key="8">
    <source>
        <dbReference type="SAM" id="Phobius"/>
    </source>
</evidence>
<dbReference type="GO" id="GO:0005524">
    <property type="term" value="F:ATP binding"/>
    <property type="evidence" value="ECO:0007669"/>
    <property type="project" value="UniProtKB-KW"/>
</dbReference>
<dbReference type="RefSeq" id="WP_188673300.1">
    <property type="nucleotide sequence ID" value="NZ_BMJH01000002.1"/>
</dbReference>
<feature type="transmembrane region" description="Helical" evidence="8">
    <location>
        <begin position="341"/>
        <end position="362"/>
    </location>
</feature>
<dbReference type="InterPro" id="IPR038637">
    <property type="entry name" value="NPCBM_sf"/>
</dbReference>
<dbReference type="InterPro" id="IPR008271">
    <property type="entry name" value="Ser/Thr_kinase_AS"/>
</dbReference>
<evidence type="ECO:0000256" key="3">
    <source>
        <dbReference type="ARBA" id="ARBA00022741"/>
    </source>
</evidence>
<evidence type="ECO:0000256" key="5">
    <source>
        <dbReference type="ARBA" id="ARBA00022840"/>
    </source>
</evidence>
<evidence type="ECO:0000256" key="4">
    <source>
        <dbReference type="ARBA" id="ARBA00022777"/>
    </source>
</evidence>
<dbReference type="CDD" id="cd14014">
    <property type="entry name" value="STKc_PknB_like"/>
    <property type="match status" value="1"/>
</dbReference>
<evidence type="ECO:0000313" key="12">
    <source>
        <dbReference type="Proteomes" id="UP000641514"/>
    </source>
</evidence>
<keyword evidence="6" id="KW-0675">Receptor</keyword>
<keyword evidence="3" id="KW-0547">Nucleotide-binding</keyword>
<evidence type="ECO:0000259" key="9">
    <source>
        <dbReference type="PROSITE" id="PS50011"/>
    </source>
</evidence>
<dbReference type="SMART" id="SM00220">
    <property type="entry name" value="S_TKc"/>
    <property type="match status" value="1"/>
</dbReference>
<dbReference type="AlphaFoldDB" id="A0A916XE98"/>
<dbReference type="GO" id="GO:0004674">
    <property type="term" value="F:protein serine/threonine kinase activity"/>
    <property type="evidence" value="ECO:0007669"/>
    <property type="project" value="UniProtKB-EC"/>
</dbReference>
<dbReference type="InterPro" id="IPR005543">
    <property type="entry name" value="PASTA_dom"/>
</dbReference>
<keyword evidence="8" id="KW-0812">Transmembrane</keyword>
<proteinExistence type="predicted"/>
<dbReference type="SUPFAM" id="SSF56112">
    <property type="entry name" value="Protein kinase-like (PK-like)"/>
    <property type="match status" value="1"/>
</dbReference>
<gene>
    <name evidence="11" type="ORF">GCM10011410_17290</name>
</gene>
<dbReference type="CDD" id="cd06577">
    <property type="entry name" value="PASTA_pknB"/>
    <property type="match status" value="1"/>
</dbReference>
<reference evidence="11" key="2">
    <citation type="submission" date="2020-09" db="EMBL/GenBank/DDBJ databases">
        <authorList>
            <person name="Sun Q."/>
            <person name="Zhou Y."/>
        </authorList>
    </citation>
    <scope>NUCLEOTIDE SEQUENCE</scope>
    <source>
        <strain evidence="11">CGMCC 1.15478</strain>
    </source>
</reference>
<dbReference type="InterPro" id="IPR000719">
    <property type="entry name" value="Prot_kinase_dom"/>
</dbReference>
<keyword evidence="5" id="KW-0067">ATP-binding</keyword>
<dbReference type="SUPFAM" id="SSF49785">
    <property type="entry name" value="Galactose-binding domain-like"/>
    <property type="match status" value="1"/>
</dbReference>
<dbReference type="InterPro" id="IPR011009">
    <property type="entry name" value="Kinase-like_dom_sf"/>
</dbReference>
<feature type="domain" description="Protein kinase" evidence="9">
    <location>
        <begin position="9"/>
        <end position="272"/>
    </location>
</feature>
<dbReference type="EMBL" id="BMJH01000002">
    <property type="protein sequence ID" value="GGC65353.1"/>
    <property type="molecule type" value="Genomic_DNA"/>
</dbReference>
<evidence type="ECO:0000256" key="1">
    <source>
        <dbReference type="ARBA" id="ARBA00012513"/>
    </source>
</evidence>
<comment type="caution">
    <text evidence="11">The sequence shown here is derived from an EMBL/GenBank/DDBJ whole genome shotgun (WGS) entry which is preliminary data.</text>
</comment>
<dbReference type="PROSITE" id="PS50011">
    <property type="entry name" value="PROTEIN_KINASE_DOM"/>
    <property type="match status" value="1"/>
</dbReference>
<keyword evidence="12" id="KW-1185">Reference proteome</keyword>
<sequence length="608" mass="64616">MSRELGRQYVLDEVRGRGATGEVWKGHRKSDGQLFAFKLLQEGLVGDQQIVSRFVQERNILTGLEHPNLVAVRDLVVEGATLAIVMDFIEGGDLRMFLKQYGPQRPAVVCQIGADIANGLAAVHEAGIVHRDIKPENVLLDTATSPPTVKLTDFGIAKIAHQTSTGRSTMLAGTMQYIAPELVEGKAPSPISDLYSLGVVLYELSCGAEPFRSDSIAGVMRMHTDFNPGRPAGIPDLLWQLIARLLSKNPSERPANAAQVAMALQALQHDLAAAPAAPRIAQPPAPVPIPAATRRISLPANETARGDSTPTYIQGAGNPSLPQSGTWTPGAAPNTKRRSKWIVPVASIVALIVVIAGIAGAANRLGSSDETLDQERPQLHAEGSASADEIPEDSVTAGIMPDLEGMAATRATALLPQDVEVEIVTAPAPPGRPNGIVLTQEPAAGEEIGDQAVLTISASELVIDLASLDPINYTGSFPNVGTARVSGETYPRSLSQSRSGWSGSTDGSAEYNLGRNFTRLEATAGLSDDSKSAQSVFELEIIGDHRSLARVELRLGEPVNLDVDLTNVLRLQLRWTFLNPESTWDSATIVLGSPTLTAVPGFDPEEDE</sequence>
<dbReference type="PROSITE" id="PS00108">
    <property type="entry name" value="PROTEIN_KINASE_ST"/>
    <property type="match status" value="1"/>
</dbReference>
<dbReference type="PANTHER" id="PTHR43671:SF13">
    <property type="entry name" value="SERINE_THREONINE-PROTEIN KINASE NEK2"/>
    <property type="match status" value="1"/>
</dbReference>
<dbReference type="InterPro" id="IPR050660">
    <property type="entry name" value="NEK_Ser/Thr_kinase"/>
</dbReference>
<dbReference type="InterPro" id="IPR008979">
    <property type="entry name" value="Galactose-bd-like_sf"/>
</dbReference>
<keyword evidence="2" id="KW-0808">Transferase</keyword>
<evidence type="ECO:0000259" key="10">
    <source>
        <dbReference type="PROSITE" id="PS51178"/>
    </source>
</evidence>
<name>A0A916XE98_9ACTN</name>
<keyword evidence="8" id="KW-1133">Transmembrane helix</keyword>
<dbReference type="Pfam" id="PF08305">
    <property type="entry name" value="NPCBM"/>
    <property type="match status" value="1"/>
</dbReference>
<reference evidence="11" key="1">
    <citation type="journal article" date="2014" name="Int. J. Syst. Evol. Microbiol.">
        <title>Complete genome sequence of Corynebacterium casei LMG S-19264T (=DSM 44701T), isolated from a smear-ripened cheese.</title>
        <authorList>
            <consortium name="US DOE Joint Genome Institute (JGI-PGF)"/>
            <person name="Walter F."/>
            <person name="Albersmeier A."/>
            <person name="Kalinowski J."/>
            <person name="Ruckert C."/>
        </authorList>
    </citation>
    <scope>NUCLEOTIDE SEQUENCE</scope>
    <source>
        <strain evidence="11">CGMCC 1.15478</strain>
    </source>
</reference>
<evidence type="ECO:0000256" key="6">
    <source>
        <dbReference type="ARBA" id="ARBA00023170"/>
    </source>
</evidence>
<accession>A0A916XE98</accession>
<feature type="region of interest" description="Disordered" evidence="7">
    <location>
        <begin position="301"/>
        <end position="336"/>
    </location>
</feature>
<dbReference type="InterPro" id="IPR013222">
    <property type="entry name" value="Glyco_hyd_98_carb-bd"/>
</dbReference>